<organism evidence="1 2">
    <name type="scientific">Plasmodium gonderi</name>
    <dbReference type="NCBI Taxonomy" id="77519"/>
    <lineage>
        <taxon>Eukaryota</taxon>
        <taxon>Sar</taxon>
        <taxon>Alveolata</taxon>
        <taxon>Apicomplexa</taxon>
        <taxon>Aconoidasida</taxon>
        <taxon>Haemosporida</taxon>
        <taxon>Plasmodiidae</taxon>
        <taxon>Plasmodium</taxon>
        <taxon>Plasmodium (Plasmodium)</taxon>
    </lineage>
</organism>
<dbReference type="PANTHER" id="PTHR21506">
    <property type="entry name" value="COMPONENT OF OLIGOMERIC GOLGI COMPLEX 6"/>
    <property type="match status" value="1"/>
</dbReference>
<dbReference type="GO" id="GO:0006891">
    <property type="term" value="P:intra-Golgi vesicle-mediated transport"/>
    <property type="evidence" value="ECO:0007669"/>
    <property type="project" value="InterPro"/>
</dbReference>
<dbReference type="GO" id="GO:0017119">
    <property type="term" value="C:Golgi transport complex"/>
    <property type="evidence" value="ECO:0007669"/>
    <property type="project" value="InterPro"/>
</dbReference>
<reference evidence="2" key="1">
    <citation type="submission" date="2017-04" db="EMBL/GenBank/DDBJ databases">
        <title>Plasmodium gonderi genome.</title>
        <authorList>
            <person name="Arisue N."/>
            <person name="Honma H."/>
            <person name="Kawai S."/>
            <person name="Tougan T."/>
            <person name="Tanabe K."/>
            <person name="Horii T."/>
        </authorList>
    </citation>
    <scope>NUCLEOTIDE SEQUENCE [LARGE SCALE GENOMIC DNA]</scope>
    <source>
        <strain evidence="2">ATCC 30045</strain>
    </source>
</reference>
<dbReference type="InterPro" id="IPR010490">
    <property type="entry name" value="COG6"/>
</dbReference>
<evidence type="ECO:0000313" key="2">
    <source>
        <dbReference type="Proteomes" id="UP000195521"/>
    </source>
</evidence>
<dbReference type="OMA" id="IIENMEY"/>
<dbReference type="OrthoDB" id="382797at2759"/>
<gene>
    <name evidence="1" type="ORF">PGO_124320</name>
</gene>
<dbReference type="Proteomes" id="UP000195521">
    <property type="component" value="Unassembled WGS sequence"/>
</dbReference>
<protein>
    <submittedName>
        <fullName evidence="1">Uncharacterized protein</fullName>
    </submittedName>
</protein>
<dbReference type="AlphaFoldDB" id="A0A1Y1JQV8"/>
<name>A0A1Y1JQV8_PLAGO</name>
<dbReference type="RefSeq" id="XP_028545023.1">
    <property type="nucleotide sequence ID" value="XM_028689222.1"/>
</dbReference>
<dbReference type="PANTHER" id="PTHR21506:SF0">
    <property type="entry name" value="CONSERVED OLIGOMERIC GOLGI COMPLEX SUBUNIT 6"/>
    <property type="match status" value="1"/>
</dbReference>
<dbReference type="EMBL" id="BDQF01000013">
    <property type="protein sequence ID" value="GAW82434.1"/>
    <property type="molecule type" value="Genomic_DNA"/>
</dbReference>
<accession>A0A1Y1JQV8</accession>
<comment type="caution">
    <text evidence="1">The sequence shown here is derived from an EMBL/GenBank/DDBJ whole genome shotgun (WGS) entry which is preliminary data.</text>
</comment>
<evidence type="ECO:0000313" key="1">
    <source>
        <dbReference type="EMBL" id="GAW82434.1"/>
    </source>
</evidence>
<sequence>MDNVQINEDLDSFGSIDSLNEELDNFKDHNNTYSKYSVLYNKEDNELRELNRFENMFKEANICFTYFENIQNNLKKVNDLDKNRKEKFLESSKMTIEIADEIRKLKKEKYTIKKKEKIYDKILREYSLSPLCYNNLTDIKVSLNISFFEHLKQFEYTKENIIKLLNENSSDKISKFYSKHYNKILNKVCKKMCLYVIRENSKYYKRTNKIMNLLLCTISEEREKRRIIIKNCVENFSPLTKLCYKIIIENMEYFNISLSNFLHFRIKLLKKNYNDLIVRHYKAMIKNKLLGEFHTTDASIHIFKIFFSTIYYLIALEDYFFKILLLFNFYYTNLTVPYISAHVENMHNNLYSIVDSLYIAYYNFLETNLNTYPKSYETCYELFHIVDIFIFKLKQFQNNYETVQDVKDIIRKYSSSTVRGNSDLDNNQHGIGKLQNESTLLENSFLENYQIHLGNEEKRRSNILCDLSSNILNGIQKNNPTTNHTNKTNEEKISNKVAVNNLDTEQDENIPNVENMENREMLLDNLVNQETHDKMGNIISRALSMNNSTIHEKGDVIMGDAEFVHRSSKSELEKRIGENCRIVEKYNCKLLNYTQKIQKKIENEFIAAWQQEVVTFYLNKITKEGESNNFDNTLALIKKIFSALNNVYSIYKKSALFGSINKEQNFQNVLDITINPLINNSLKNKNHNLESDYISIINIFVFIQENVAKYEDSSKYCDLLGIIIQEQIEKVLKLENANIIAYLKLDKIKQQKENNINEIKAILEKFYKFAFSEKINNFPIVSKIQSNDIKKDMQLSILNNVHKEYVHVYEMYSSKVHMTYYPDQIKDVLLKKSQVL</sequence>
<proteinExistence type="predicted"/>
<dbReference type="GeneID" id="39749171"/>
<keyword evidence="2" id="KW-1185">Reference proteome</keyword>